<feature type="region of interest" description="Disordered" evidence="1">
    <location>
        <begin position="36"/>
        <end position="63"/>
    </location>
</feature>
<evidence type="ECO:0000313" key="3">
    <source>
        <dbReference type="EMBL" id="KAA1078451.1"/>
    </source>
</evidence>
<keyword evidence="4" id="KW-1185">Reference proteome</keyword>
<evidence type="ECO:0000313" key="4">
    <source>
        <dbReference type="Proteomes" id="UP000324748"/>
    </source>
</evidence>
<accession>A0A5B0MNP4</accession>
<proteinExistence type="predicted"/>
<reference evidence="3 4" key="1">
    <citation type="submission" date="2019-05" db="EMBL/GenBank/DDBJ databases">
        <title>Emergence of the Ug99 lineage of the wheat stem rust pathogen through somatic hybridization.</title>
        <authorList>
            <person name="Li F."/>
            <person name="Upadhyaya N.M."/>
            <person name="Sperschneider J."/>
            <person name="Matny O."/>
            <person name="Nguyen-Phuc H."/>
            <person name="Mago R."/>
            <person name="Raley C."/>
            <person name="Miller M.E."/>
            <person name="Silverstein K.A.T."/>
            <person name="Henningsen E."/>
            <person name="Hirsch C.D."/>
            <person name="Visser B."/>
            <person name="Pretorius Z.A."/>
            <person name="Steffenson B.J."/>
            <person name="Schwessinger B."/>
            <person name="Dodds P.N."/>
            <person name="Figueroa M."/>
        </authorList>
    </citation>
    <scope>NUCLEOTIDE SEQUENCE [LARGE SCALE GENOMIC DNA]</scope>
    <source>
        <strain evidence="3">21-0</strain>
    </source>
</reference>
<dbReference type="AlphaFoldDB" id="A0A5B0MNP4"/>
<protein>
    <submittedName>
        <fullName evidence="3">Uncharacterized protein</fullName>
    </submittedName>
</protein>
<evidence type="ECO:0000256" key="1">
    <source>
        <dbReference type="SAM" id="MobiDB-lite"/>
    </source>
</evidence>
<evidence type="ECO:0000313" key="2">
    <source>
        <dbReference type="EMBL" id="KAA1075720.1"/>
    </source>
</evidence>
<organism evidence="3 4">
    <name type="scientific">Puccinia graminis f. sp. tritici</name>
    <dbReference type="NCBI Taxonomy" id="56615"/>
    <lineage>
        <taxon>Eukaryota</taxon>
        <taxon>Fungi</taxon>
        <taxon>Dikarya</taxon>
        <taxon>Basidiomycota</taxon>
        <taxon>Pucciniomycotina</taxon>
        <taxon>Pucciniomycetes</taxon>
        <taxon>Pucciniales</taxon>
        <taxon>Pucciniaceae</taxon>
        <taxon>Puccinia</taxon>
    </lineage>
</organism>
<dbReference type="EMBL" id="VSWC01000152">
    <property type="protein sequence ID" value="KAA1075720.1"/>
    <property type="molecule type" value="Genomic_DNA"/>
</dbReference>
<name>A0A5B0MNP4_PUCGR</name>
<dbReference type="EMBL" id="VSWC01000144">
    <property type="protein sequence ID" value="KAA1078451.1"/>
    <property type="molecule type" value="Genomic_DNA"/>
</dbReference>
<sequence length="81" mass="9057">MLVSVLCRRATAEDSSPSLVIRLDIHIAFSIRSPLIPSHPSLALQPPDRLKRRSTSHSNQQTQDHRMVVLVSCNVSSVWTI</sequence>
<gene>
    <name evidence="2" type="ORF">PGT21_000591</name>
    <name evidence="3" type="ORF">PGT21_035223</name>
</gene>
<comment type="caution">
    <text evidence="3">The sequence shown here is derived from an EMBL/GenBank/DDBJ whole genome shotgun (WGS) entry which is preliminary data.</text>
</comment>
<dbReference type="Proteomes" id="UP000324748">
    <property type="component" value="Unassembled WGS sequence"/>
</dbReference>